<dbReference type="InterPro" id="IPR004360">
    <property type="entry name" value="Glyas_Fos-R_dOase_dom"/>
</dbReference>
<dbReference type="Proteomes" id="UP000238362">
    <property type="component" value="Unassembled WGS sequence"/>
</dbReference>
<dbReference type="InterPro" id="IPR037523">
    <property type="entry name" value="VOC_core"/>
</dbReference>
<feature type="region of interest" description="Disordered" evidence="1">
    <location>
        <begin position="58"/>
        <end position="77"/>
    </location>
</feature>
<dbReference type="GO" id="GO:0016829">
    <property type="term" value="F:lyase activity"/>
    <property type="evidence" value="ECO:0007669"/>
    <property type="project" value="UniProtKB-KW"/>
</dbReference>
<keyword evidence="4" id="KW-1185">Reference proteome</keyword>
<evidence type="ECO:0000256" key="1">
    <source>
        <dbReference type="SAM" id="MobiDB-lite"/>
    </source>
</evidence>
<dbReference type="InterPro" id="IPR029068">
    <property type="entry name" value="Glyas_Bleomycin-R_OHBP_Dase"/>
</dbReference>
<proteinExistence type="predicted"/>
<name>A0A2T0LYA2_9PSEU</name>
<sequence>MAIRGVHKVIVGVRDQERAKRFWTEVVGFTVTTDAPYGDQGARWVEVTSPDGQALVLSEAEDAGPRPSGRDDLPTSNVFFRADDIERTHAELAAKGVDFPDPPTRQPWGWWATFVDSEGNRFALQQARE</sequence>
<organism evidence="3 4">
    <name type="scientific">Prauserella shujinwangii</name>
    <dbReference type="NCBI Taxonomy" id="1453103"/>
    <lineage>
        <taxon>Bacteria</taxon>
        <taxon>Bacillati</taxon>
        <taxon>Actinomycetota</taxon>
        <taxon>Actinomycetes</taxon>
        <taxon>Pseudonocardiales</taxon>
        <taxon>Pseudonocardiaceae</taxon>
        <taxon>Prauserella</taxon>
    </lineage>
</organism>
<dbReference type="RefSeq" id="WP_106177820.1">
    <property type="nucleotide sequence ID" value="NZ_PVNH01000003.1"/>
</dbReference>
<keyword evidence="3" id="KW-0456">Lyase</keyword>
<dbReference type="AlphaFoldDB" id="A0A2T0LYA2"/>
<feature type="domain" description="VOC" evidence="2">
    <location>
        <begin position="5"/>
        <end position="127"/>
    </location>
</feature>
<dbReference type="SUPFAM" id="SSF54593">
    <property type="entry name" value="Glyoxalase/Bleomycin resistance protein/Dihydroxybiphenyl dioxygenase"/>
    <property type="match status" value="1"/>
</dbReference>
<comment type="caution">
    <text evidence="3">The sequence shown here is derived from an EMBL/GenBank/DDBJ whole genome shotgun (WGS) entry which is preliminary data.</text>
</comment>
<dbReference type="Pfam" id="PF00903">
    <property type="entry name" value="Glyoxalase"/>
    <property type="match status" value="1"/>
</dbReference>
<accession>A0A2T0LYA2</accession>
<dbReference type="Gene3D" id="3.10.180.10">
    <property type="entry name" value="2,3-Dihydroxybiphenyl 1,2-Dioxygenase, domain 1"/>
    <property type="match status" value="1"/>
</dbReference>
<evidence type="ECO:0000313" key="3">
    <source>
        <dbReference type="EMBL" id="PRX49103.1"/>
    </source>
</evidence>
<dbReference type="EMBL" id="PVNH01000003">
    <property type="protein sequence ID" value="PRX49103.1"/>
    <property type="molecule type" value="Genomic_DNA"/>
</dbReference>
<reference evidence="3 4" key="1">
    <citation type="submission" date="2018-03" db="EMBL/GenBank/DDBJ databases">
        <title>Genomic Encyclopedia of Type Strains, Phase III (KMG-III): the genomes of soil and plant-associated and newly described type strains.</title>
        <authorList>
            <person name="Whitman W."/>
        </authorList>
    </citation>
    <scope>NUCLEOTIDE SEQUENCE [LARGE SCALE GENOMIC DNA]</scope>
    <source>
        <strain evidence="3 4">CGMCC 4.7125</strain>
    </source>
</reference>
<dbReference type="PANTHER" id="PTHR36437">
    <property type="entry name" value="GLYOXALASE/BLEOMYCIN RESISTANCE PROTEIN/DIOXYGENASE"/>
    <property type="match status" value="1"/>
</dbReference>
<dbReference type="PROSITE" id="PS51819">
    <property type="entry name" value="VOC"/>
    <property type="match status" value="1"/>
</dbReference>
<dbReference type="PANTHER" id="PTHR36437:SF2">
    <property type="entry name" value="GLYOXALASE_BLEOMYCIN RESISTANCE PROTEIN_DIOXYGENASE"/>
    <property type="match status" value="1"/>
</dbReference>
<evidence type="ECO:0000313" key="4">
    <source>
        <dbReference type="Proteomes" id="UP000238362"/>
    </source>
</evidence>
<protein>
    <submittedName>
        <fullName evidence="3">Putative enzyme related to lactoylglutathione lyase</fullName>
    </submittedName>
</protein>
<dbReference type="OrthoDB" id="9794917at2"/>
<evidence type="ECO:0000259" key="2">
    <source>
        <dbReference type="PROSITE" id="PS51819"/>
    </source>
</evidence>
<gene>
    <name evidence="3" type="ORF">B0I33_103136</name>
</gene>